<keyword evidence="9" id="KW-1185">Reference proteome</keyword>
<accession>A0ABV6FUS6</accession>
<dbReference type="InterPro" id="IPR001789">
    <property type="entry name" value="Sig_transdc_resp-reg_receiver"/>
</dbReference>
<evidence type="ECO:0000256" key="5">
    <source>
        <dbReference type="ARBA" id="ARBA00023163"/>
    </source>
</evidence>
<dbReference type="InterPro" id="IPR011006">
    <property type="entry name" value="CheY-like_superfamily"/>
</dbReference>
<dbReference type="PANTHER" id="PTHR48111:SF1">
    <property type="entry name" value="TWO-COMPONENT RESPONSE REGULATOR ORR33"/>
    <property type="match status" value="1"/>
</dbReference>
<dbReference type="RefSeq" id="WP_382388116.1">
    <property type="nucleotide sequence ID" value="NZ_JBHLWI010000037.1"/>
</dbReference>
<dbReference type="PANTHER" id="PTHR48111">
    <property type="entry name" value="REGULATOR OF RPOS"/>
    <property type="match status" value="1"/>
</dbReference>
<dbReference type="Gene3D" id="3.40.50.2300">
    <property type="match status" value="1"/>
</dbReference>
<evidence type="ECO:0000313" key="8">
    <source>
        <dbReference type="EMBL" id="MFC0263630.1"/>
    </source>
</evidence>
<keyword evidence="1 6" id="KW-0597">Phosphoprotein</keyword>
<organism evidence="8 9">
    <name type="scientific">Fontibacter flavus</name>
    <dbReference type="NCBI Taxonomy" id="654838"/>
    <lineage>
        <taxon>Bacteria</taxon>
        <taxon>Pseudomonadati</taxon>
        <taxon>Bacteroidota</taxon>
        <taxon>Cytophagia</taxon>
        <taxon>Cytophagales</taxon>
        <taxon>Cyclobacteriaceae</taxon>
        <taxon>Fontibacter</taxon>
    </lineage>
</organism>
<keyword evidence="2" id="KW-0902">Two-component regulatory system</keyword>
<dbReference type="InterPro" id="IPR039420">
    <property type="entry name" value="WalR-like"/>
</dbReference>
<evidence type="ECO:0000256" key="6">
    <source>
        <dbReference type="PROSITE-ProRule" id="PRU00169"/>
    </source>
</evidence>
<dbReference type="SUPFAM" id="SSF52172">
    <property type="entry name" value="CheY-like"/>
    <property type="match status" value="1"/>
</dbReference>
<feature type="domain" description="Response regulatory" evidence="7">
    <location>
        <begin position="12"/>
        <end position="131"/>
    </location>
</feature>
<dbReference type="EMBL" id="JBHLWI010000037">
    <property type="protein sequence ID" value="MFC0263630.1"/>
    <property type="molecule type" value="Genomic_DNA"/>
</dbReference>
<dbReference type="SMART" id="SM00448">
    <property type="entry name" value="REC"/>
    <property type="match status" value="1"/>
</dbReference>
<evidence type="ECO:0000256" key="4">
    <source>
        <dbReference type="ARBA" id="ARBA00023125"/>
    </source>
</evidence>
<name>A0ABV6FUS6_9BACT</name>
<evidence type="ECO:0000256" key="2">
    <source>
        <dbReference type="ARBA" id="ARBA00023012"/>
    </source>
</evidence>
<comment type="caution">
    <text evidence="8">The sequence shown here is derived from an EMBL/GenBank/DDBJ whole genome shotgun (WGS) entry which is preliminary data.</text>
</comment>
<reference evidence="8 9" key="1">
    <citation type="submission" date="2024-09" db="EMBL/GenBank/DDBJ databases">
        <authorList>
            <person name="Sun Q."/>
            <person name="Mori K."/>
        </authorList>
    </citation>
    <scope>NUCLEOTIDE SEQUENCE [LARGE SCALE GENOMIC DNA]</scope>
    <source>
        <strain evidence="8 9">CCM 7650</strain>
    </source>
</reference>
<sequence>MENEQKEKKLLSIIVLEDNDGDFVLIEDYLIEAFKTIEIHRYETFDEFKKFKEATDDFKYDLILLDLNLHDFSGIELIEKVLSAKLHVPVIILTGYSDLTLAKESLKLGVEDFLIKDEISPGILHKSIEFALSRSLFIKHIQAQNEKLSRIAWTQSHIVRAPLARILGIINLIEADKDNMDDLMFWLKQLRISSNEMDGIVTKIIEDAQEINWKEENE</sequence>
<gene>
    <name evidence="8" type="ORF">ACFFIP_13135</name>
</gene>
<dbReference type="Proteomes" id="UP001589797">
    <property type="component" value="Unassembled WGS sequence"/>
</dbReference>
<dbReference type="PROSITE" id="PS50110">
    <property type="entry name" value="RESPONSE_REGULATORY"/>
    <property type="match status" value="1"/>
</dbReference>
<proteinExistence type="predicted"/>
<evidence type="ECO:0000256" key="3">
    <source>
        <dbReference type="ARBA" id="ARBA00023015"/>
    </source>
</evidence>
<dbReference type="CDD" id="cd00156">
    <property type="entry name" value="REC"/>
    <property type="match status" value="1"/>
</dbReference>
<evidence type="ECO:0000313" key="9">
    <source>
        <dbReference type="Proteomes" id="UP001589797"/>
    </source>
</evidence>
<evidence type="ECO:0000259" key="7">
    <source>
        <dbReference type="PROSITE" id="PS50110"/>
    </source>
</evidence>
<keyword evidence="5" id="KW-0804">Transcription</keyword>
<feature type="modified residue" description="4-aspartylphosphate" evidence="6">
    <location>
        <position position="66"/>
    </location>
</feature>
<keyword evidence="3" id="KW-0805">Transcription regulation</keyword>
<keyword evidence="4" id="KW-0238">DNA-binding</keyword>
<evidence type="ECO:0000256" key="1">
    <source>
        <dbReference type="ARBA" id="ARBA00022553"/>
    </source>
</evidence>
<protein>
    <submittedName>
        <fullName evidence="8">Response regulator</fullName>
    </submittedName>
</protein>
<dbReference type="Pfam" id="PF00072">
    <property type="entry name" value="Response_reg"/>
    <property type="match status" value="1"/>
</dbReference>